<dbReference type="Proteomes" id="UP001518140">
    <property type="component" value="Unassembled WGS sequence"/>
</dbReference>
<evidence type="ECO:0000313" key="3">
    <source>
        <dbReference type="EMBL" id="NGO47479.1"/>
    </source>
</evidence>
<protein>
    <recommendedName>
        <fullName evidence="5">Tat pathway signal sequence domain protein</fullName>
    </recommendedName>
</protein>
<proteinExistence type="predicted"/>
<feature type="compositionally biased region" description="Low complexity" evidence="1">
    <location>
        <begin position="44"/>
        <end position="64"/>
    </location>
</feature>
<feature type="region of interest" description="Disordered" evidence="1">
    <location>
        <begin position="44"/>
        <end position="84"/>
    </location>
</feature>
<keyword evidence="2" id="KW-0732">Signal</keyword>
<name>A0ABX0E4W6_9ACTN</name>
<accession>A0ABX0E4W6</accession>
<feature type="signal peptide" evidence="2">
    <location>
        <begin position="1"/>
        <end position="32"/>
    </location>
</feature>
<feature type="chain" id="PRO_5046599773" description="Tat pathway signal sequence domain protein" evidence="2">
    <location>
        <begin position="33"/>
        <end position="176"/>
    </location>
</feature>
<sequence length="176" mass="18020">MQRIALRRLFAGTALAVAGAAAMVAVTLPMEASGDGGFPAPLGAAAPHAATTPAPSPNAFPSTTGTGKVVRPDSATGVQPAPSAQESREALKVLLASPLGNAVRQDFQAATGRPLAAPAQLRVQGLVYERSGSAGLADCDGAHRCVRLLARVVGGPWIDTWQFVIDLSARRAHRLP</sequence>
<evidence type="ECO:0000313" key="4">
    <source>
        <dbReference type="Proteomes" id="UP001518140"/>
    </source>
</evidence>
<gene>
    <name evidence="3" type="ORF">G6048_37135</name>
</gene>
<evidence type="ECO:0008006" key="5">
    <source>
        <dbReference type="Google" id="ProtNLM"/>
    </source>
</evidence>
<dbReference type="EMBL" id="JAAKZX010000183">
    <property type="protein sequence ID" value="NGO47479.1"/>
    <property type="molecule type" value="Genomic_DNA"/>
</dbReference>
<evidence type="ECO:0000256" key="1">
    <source>
        <dbReference type="SAM" id="MobiDB-lite"/>
    </source>
</evidence>
<reference evidence="3 4" key="1">
    <citation type="submission" date="2020-02" db="EMBL/GenBank/DDBJ databases">
        <title>Whole-genome analyses of novel actinobacteria.</title>
        <authorList>
            <person name="Sahin N."/>
            <person name="Tokatli A."/>
        </authorList>
    </citation>
    <scope>NUCLEOTIDE SEQUENCE [LARGE SCALE GENOMIC DNA]</scope>
    <source>
        <strain evidence="3 4">YC419</strain>
    </source>
</reference>
<keyword evidence="4" id="KW-1185">Reference proteome</keyword>
<organism evidence="3 4">
    <name type="scientific">Streptomyces ureilyticus</name>
    <dbReference type="NCBI Taxonomy" id="1775131"/>
    <lineage>
        <taxon>Bacteria</taxon>
        <taxon>Bacillati</taxon>
        <taxon>Actinomycetota</taxon>
        <taxon>Actinomycetes</taxon>
        <taxon>Kitasatosporales</taxon>
        <taxon>Streptomycetaceae</taxon>
        <taxon>Streptomyces</taxon>
    </lineage>
</organism>
<evidence type="ECO:0000256" key="2">
    <source>
        <dbReference type="SAM" id="SignalP"/>
    </source>
</evidence>
<comment type="caution">
    <text evidence="3">The sequence shown here is derived from an EMBL/GenBank/DDBJ whole genome shotgun (WGS) entry which is preliminary data.</text>
</comment>